<dbReference type="InterPro" id="IPR001173">
    <property type="entry name" value="Glyco_trans_2-like"/>
</dbReference>
<sequence>MSLKYSVLMSVYYKEKPDNLRTAMDSIWNQTAATDDFVLVCDGPLTKDLDEVIAEMSEQHRELNVVRLSKNLGLGRALDHGLKKCRNNLVARMDSDDISRKDRCEKQLRVFENHPDVSICSGTVEEFSETIQKISARRILPEKNAAIREFAGRRNPFNHPCVMYKKSAVEQAGGYRDFYLLEDYYLWIRMLQMGCVGYNIPEPLLWMRAGSGMYKRRSGWKYAKSQIRLFRYMRDIGFIGNAVFVKSALQRVIVSIVPNRMRKLIFRIFLRKE</sequence>
<keyword evidence="2" id="KW-0328">Glycosyltransferase</keyword>
<evidence type="ECO:0000313" key="6">
    <source>
        <dbReference type="Proteomes" id="UP000199820"/>
    </source>
</evidence>
<dbReference type="RefSeq" id="WP_074649685.1">
    <property type="nucleotide sequence ID" value="NZ_FOIL01000026.1"/>
</dbReference>
<evidence type="ECO:0000256" key="3">
    <source>
        <dbReference type="ARBA" id="ARBA00022679"/>
    </source>
</evidence>
<dbReference type="Gene3D" id="3.90.550.10">
    <property type="entry name" value="Spore Coat Polysaccharide Biosynthesis Protein SpsA, Chain A"/>
    <property type="match status" value="1"/>
</dbReference>
<evidence type="ECO:0000313" key="5">
    <source>
        <dbReference type="EMBL" id="SET59046.1"/>
    </source>
</evidence>
<dbReference type="Pfam" id="PF00535">
    <property type="entry name" value="Glycos_transf_2"/>
    <property type="match status" value="1"/>
</dbReference>
<dbReference type="InterPro" id="IPR050834">
    <property type="entry name" value="Glycosyltransf_2"/>
</dbReference>
<protein>
    <submittedName>
        <fullName evidence="5">Glycosyl transferase family 2</fullName>
    </submittedName>
</protein>
<dbReference type="AlphaFoldDB" id="A0A1I0FL89"/>
<gene>
    <name evidence="5" type="ORF">SAMN04487771_102640</name>
</gene>
<evidence type="ECO:0000259" key="4">
    <source>
        <dbReference type="Pfam" id="PF00535"/>
    </source>
</evidence>
<keyword evidence="6" id="KW-1185">Reference proteome</keyword>
<reference evidence="5 6" key="1">
    <citation type="submission" date="2016-10" db="EMBL/GenBank/DDBJ databases">
        <authorList>
            <person name="de Groot N.N."/>
        </authorList>
    </citation>
    <scope>NUCLEOTIDE SEQUENCE [LARGE SCALE GENOMIC DNA]</scope>
    <source>
        <strain evidence="5 6">KH1P1</strain>
    </source>
</reference>
<comment type="similarity">
    <text evidence="1">Belongs to the glycosyltransferase 2 family.</text>
</comment>
<evidence type="ECO:0000256" key="1">
    <source>
        <dbReference type="ARBA" id="ARBA00006739"/>
    </source>
</evidence>
<proteinExistence type="inferred from homology"/>
<dbReference type="OrthoDB" id="9815829at2"/>
<evidence type="ECO:0000256" key="2">
    <source>
        <dbReference type="ARBA" id="ARBA00022676"/>
    </source>
</evidence>
<dbReference type="Proteomes" id="UP000199820">
    <property type="component" value="Unassembled WGS sequence"/>
</dbReference>
<dbReference type="InterPro" id="IPR029044">
    <property type="entry name" value="Nucleotide-diphossugar_trans"/>
</dbReference>
<dbReference type="PANTHER" id="PTHR43685">
    <property type="entry name" value="GLYCOSYLTRANSFERASE"/>
    <property type="match status" value="1"/>
</dbReference>
<dbReference type="PANTHER" id="PTHR43685:SF5">
    <property type="entry name" value="GLYCOSYLTRANSFERASE EPSE-RELATED"/>
    <property type="match status" value="1"/>
</dbReference>
<name>A0A1I0FL89_9FIRM</name>
<keyword evidence="3 5" id="KW-0808">Transferase</keyword>
<accession>A0A1I0FL89</accession>
<dbReference type="GO" id="GO:0016757">
    <property type="term" value="F:glycosyltransferase activity"/>
    <property type="evidence" value="ECO:0007669"/>
    <property type="project" value="UniProtKB-KW"/>
</dbReference>
<feature type="domain" description="Glycosyltransferase 2-like" evidence="4">
    <location>
        <begin position="6"/>
        <end position="168"/>
    </location>
</feature>
<organism evidence="5 6">
    <name type="scientific">[Clostridium] aminophilum</name>
    <dbReference type="NCBI Taxonomy" id="1526"/>
    <lineage>
        <taxon>Bacteria</taxon>
        <taxon>Bacillati</taxon>
        <taxon>Bacillota</taxon>
        <taxon>Clostridia</taxon>
        <taxon>Lachnospirales</taxon>
        <taxon>Lachnospiraceae</taxon>
    </lineage>
</organism>
<dbReference type="EMBL" id="FOIL01000026">
    <property type="protein sequence ID" value="SET59046.1"/>
    <property type="molecule type" value="Genomic_DNA"/>
</dbReference>
<dbReference type="SUPFAM" id="SSF53448">
    <property type="entry name" value="Nucleotide-diphospho-sugar transferases"/>
    <property type="match status" value="1"/>
</dbReference>